<dbReference type="PANTHER" id="PTHR11802:SF190">
    <property type="entry name" value="PHEROMONE-PROCESSING CARBOXYPEPTIDASE KEX1"/>
    <property type="match status" value="1"/>
</dbReference>
<keyword evidence="8" id="KW-0732">Signal</keyword>
<comment type="function">
    <text evidence="14">Protease with a carboxypeptidase B-like function involved in the C-terminal processing of the lysine and arginine residues from protein precursors. Promotes cell fusion and is involved in the programmed cell death.</text>
</comment>
<evidence type="ECO:0000256" key="17">
    <source>
        <dbReference type="ARBA" id="ARBA00040628"/>
    </source>
</evidence>
<keyword evidence="12 20" id="KW-0472">Membrane</keyword>
<accession>A0A077R578</accession>
<dbReference type="PRINTS" id="PR00724">
    <property type="entry name" value="CRBOXYPTASEC"/>
</dbReference>
<evidence type="ECO:0000256" key="13">
    <source>
        <dbReference type="ARBA" id="ARBA00023180"/>
    </source>
</evidence>
<evidence type="ECO:0000256" key="2">
    <source>
        <dbReference type="ARBA" id="ARBA00004393"/>
    </source>
</evidence>
<evidence type="ECO:0000256" key="8">
    <source>
        <dbReference type="ARBA" id="ARBA00022729"/>
    </source>
</evidence>
<protein>
    <recommendedName>
        <fullName evidence="17">Pheromone-processing carboxypeptidase KEX1</fullName>
        <ecNumber evidence="15">3.4.16.6</ecNumber>
    </recommendedName>
    <alternativeName>
        <fullName evidence="18">Carboxypeptidase D</fullName>
    </alternativeName>
    <alternativeName>
        <fullName evidence="16">Pheromone-processing carboxypeptidase kex1</fullName>
    </alternativeName>
</protein>
<evidence type="ECO:0000256" key="12">
    <source>
        <dbReference type="ARBA" id="ARBA00023136"/>
    </source>
</evidence>
<dbReference type="InterPro" id="IPR029058">
    <property type="entry name" value="AB_hydrolase_fold"/>
</dbReference>
<dbReference type="PANTHER" id="PTHR11802">
    <property type="entry name" value="SERINE PROTEASE FAMILY S10 SERINE CARBOXYPEPTIDASE"/>
    <property type="match status" value="1"/>
</dbReference>
<keyword evidence="6 20" id="KW-0812">Transmembrane</keyword>
<evidence type="ECO:0000256" key="14">
    <source>
        <dbReference type="ARBA" id="ARBA00037042"/>
    </source>
</evidence>
<keyword evidence="9" id="KW-0378">Hydrolase</keyword>
<dbReference type="GO" id="GO:0006915">
    <property type="term" value="P:apoptotic process"/>
    <property type="evidence" value="ECO:0007669"/>
    <property type="project" value="UniProtKB-KW"/>
</dbReference>
<organism evidence="21">
    <name type="scientific">Melanopsichium pennsylvanicum 4</name>
    <dbReference type="NCBI Taxonomy" id="1398559"/>
    <lineage>
        <taxon>Eukaryota</taxon>
        <taxon>Fungi</taxon>
        <taxon>Dikarya</taxon>
        <taxon>Basidiomycota</taxon>
        <taxon>Ustilaginomycotina</taxon>
        <taxon>Ustilaginomycetes</taxon>
        <taxon>Ustilaginales</taxon>
        <taxon>Ustilaginaceae</taxon>
        <taxon>Melanopsichium</taxon>
    </lineage>
</organism>
<dbReference type="GO" id="GO:0005802">
    <property type="term" value="C:trans-Golgi network"/>
    <property type="evidence" value="ECO:0007669"/>
    <property type="project" value="TreeGrafter"/>
</dbReference>
<evidence type="ECO:0000256" key="19">
    <source>
        <dbReference type="SAM" id="MobiDB-lite"/>
    </source>
</evidence>
<dbReference type="MEROPS" id="S10.007"/>
<name>A0A077R578_9BASI</name>
<dbReference type="FunFam" id="3.40.50.1820:FF:000121">
    <property type="entry name" value="Carboxypeptidase D"/>
    <property type="match status" value="1"/>
</dbReference>
<evidence type="ECO:0000256" key="15">
    <source>
        <dbReference type="ARBA" id="ARBA00038895"/>
    </source>
</evidence>
<feature type="compositionally biased region" description="Basic and acidic residues" evidence="19">
    <location>
        <begin position="603"/>
        <end position="617"/>
    </location>
</feature>
<dbReference type="Gene3D" id="3.40.50.1820">
    <property type="entry name" value="alpha/beta hydrolase"/>
    <property type="match status" value="1"/>
</dbReference>
<evidence type="ECO:0000256" key="3">
    <source>
        <dbReference type="ARBA" id="ARBA00009431"/>
    </source>
</evidence>
<dbReference type="Pfam" id="PF00450">
    <property type="entry name" value="Peptidase_S10"/>
    <property type="match status" value="1"/>
</dbReference>
<evidence type="ECO:0000256" key="18">
    <source>
        <dbReference type="ARBA" id="ARBA00042717"/>
    </source>
</evidence>
<evidence type="ECO:0000313" key="21">
    <source>
        <dbReference type="EMBL" id="CDI54236.1"/>
    </source>
</evidence>
<evidence type="ECO:0000256" key="9">
    <source>
        <dbReference type="ARBA" id="ARBA00022801"/>
    </source>
</evidence>
<dbReference type="EMBL" id="HG529609">
    <property type="protein sequence ID" value="CDI54236.1"/>
    <property type="molecule type" value="Genomic_DNA"/>
</dbReference>
<keyword evidence="13" id="KW-0325">Glycoprotein</keyword>
<feature type="compositionally biased region" description="Acidic residues" evidence="19">
    <location>
        <begin position="618"/>
        <end position="634"/>
    </location>
</feature>
<keyword evidence="5" id="KW-0645">Protease</keyword>
<evidence type="ECO:0000256" key="11">
    <source>
        <dbReference type="ARBA" id="ARBA00023034"/>
    </source>
</evidence>
<dbReference type="GO" id="GO:0004185">
    <property type="term" value="F:serine-type carboxypeptidase activity"/>
    <property type="evidence" value="ECO:0007669"/>
    <property type="project" value="UniProtKB-EC"/>
</dbReference>
<keyword evidence="11" id="KW-0333">Golgi apparatus</keyword>
<evidence type="ECO:0000256" key="20">
    <source>
        <dbReference type="SAM" id="Phobius"/>
    </source>
</evidence>
<dbReference type="AlphaFoldDB" id="A0A077R578"/>
<evidence type="ECO:0000256" key="1">
    <source>
        <dbReference type="ARBA" id="ARBA00001003"/>
    </source>
</evidence>
<comment type="catalytic activity">
    <reaction evidence="1">
        <text>Preferential release of a C-terminal arginine or lysine residue.</text>
        <dbReference type="EC" id="3.4.16.6"/>
    </reaction>
</comment>
<dbReference type="GO" id="GO:0006508">
    <property type="term" value="P:proteolysis"/>
    <property type="evidence" value="ECO:0007669"/>
    <property type="project" value="UniProtKB-KW"/>
</dbReference>
<dbReference type="SUPFAM" id="SSF53474">
    <property type="entry name" value="alpha/beta-Hydrolases"/>
    <property type="match status" value="1"/>
</dbReference>
<evidence type="ECO:0000256" key="10">
    <source>
        <dbReference type="ARBA" id="ARBA00022989"/>
    </source>
</evidence>
<evidence type="ECO:0000256" key="4">
    <source>
        <dbReference type="ARBA" id="ARBA00022645"/>
    </source>
</evidence>
<feature type="region of interest" description="Disordered" evidence="19">
    <location>
        <begin position="592"/>
        <end position="653"/>
    </location>
</feature>
<evidence type="ECO:0000256" key="7">
    <source>
        <dbReference type="ARBA" id="ARBA00022703"/>
    </source>
</evidence>
<feature type="compositionally biased region" description="Polar residues" evidence="19">
    <location>
        <begin position="635"/>
        <end position="644"/>
    </location>
</feature>
<comment type="similarity">
    <text evidence="3">Belongs to the peptidase S10 family.</text>
</comment>
<reference evidence="21" key="1">
    <citation type="journal article" date="2014" name="Genome Biol. Evol.">
        <title>Gene Loss Rather Than Gene Gain Is Associated with a Host Jump from Monocots to Dicots in the Smut Fungus Melanopsichium pennsylvanicum.</title>
        <authorList>
            <person name="Sharma R."/>
            <person name="Mishra B."/>
            <person name="Runge F."/>
            <person name="Thines M."/>
        </authorList>
    </citation>
    <scope>NUCLEOTIDE SEQUENCE</scope>
    <source>
        <strain evidence="21">4</strain>
    </source>
</reference>
<proteinExistence type="inferred from homology"/>
<comment type="subcellular location">
    <subcellularLocation>
        <location evidence="2">Golgi apparatus</location>
        <location evidence="2">trans-Golgi network membrane</location>
        <topology evidence="2">Single-pass type I membrane protein</topology>
    </subcellularLocation>
</comment>
<dbReference type="InterPro" id="IPR001563">
    <property type="entry name" value="Peptidase_S10"/>
</dbReference>
<evidence type="ECO:0000256" key="6">
    <source>
        <dbReference type="ARBA" id="ARBA00022692"/>
    </source>
</evidence>
<evidence type="ECO:0000256" key="16">
    <source>
        <dbReference type="ARBA" id="ARBA00040403"/>
    </source>
</evidence>
<dbReference type="EC" id="3.4.16.6" evidence="15"/>
<keyword evidence="7" id="KW-0053">Apoptosis</keyword>
<keyword evidence="10 20" id="KW-1133">Transmembrane helix</keyword>
<sequence>MPLLDPREVLLRRGIPVPPASSFHVPGLPDLHAQASSSSAVGHPLQMSAGYLPARPAAANSQPKDNAHLFFLLLRARHVPAKRKLIIWFNGGPGCSSFDGAMMEVGAWRMDGKGGLVWVKDGASWNEYADILFLDQPVGTGFSYVNTNSYTTSLPQAADEVVHFLQQFVQVFPEYSRDVELNFGSQGSGVDTYLAGESFAGQYIPYTAKAIVKSSMPPVSLKGIAIGNGFIDPKNQYGSELEIMVEKNIWTTSSDDYKRVARIVDRCHKQLDRLTTSSGSPREVEVCDEILQTIVATTTAKQPGSSGYTCINIYDVRLSDSSPACGMNWPTTLSSMYDYLRREDVRKALHVDESHKPEAWVECNANVGSAMRSDTTSPASVVLLPELLESGIKVMLFAGEEDLICNSIGVKRTAENLEWDGSKGFGDHAAQDWYVNGTLAGTWRTARNLTYVGVRGASHMVGVDKPIEAHDMIVRFMGIDYMKVAGPNALIPSRVGDEPDRVLISGGGGAIASVGKDGSLVIPGTGKTEEQVAEEARWRAYYDAGSLALIILLIAVGVGTWLLLRARKRRRPEITRIGRGGALRLATTTEFGAPADSPANAGDNHELERLVGGKHAEDEEEGDNIFDVGEEDLSDSISDGQGANENHRVGPQR</sequence>
<feature type="transmembrane region" description="Helical" evidence="20">
    <location>
        <begin position="544"/>
        <end position="564"/>
    </location>
</feature>
<evidence type="ECO:0000256" key="5">
    <source>
        <dbReference type="ARBA" id="ARBA00022670"/>
    </source>
</evidence>
<keyword evidence="4" id="KW-0121">Carboxypeptidase</keyword>